<evidence type="ECO:0000313" key="2">
    <source>
        <dbReference type="Proteomes" id="UP000825935"/>
    </source>
</evidence>
<sequence length="51" mass="5554">MESGGSDSDSSSSSSFRYLLDLFYGIEDVRPNGGIVKFQNAAYSNCLRKPS</sequence>
<evidence type="ECO:0000313" key="1">
    <source>
        <dbReference type="EMBL" id="KAH7433194.1"/>
    </source>
</evidence>
<keyword evidence="2" id="KW-1185">Reference proteome</keyword>
<accession>A0A8T2UIN0</accession>
<dbReference type="AlphaFoldDB" id="A0A8T2UIN0"/>
<proteinExistence type="predicted"/>
<dbReference type="Pfam" id="PF08132">
    <property type="entry name" value="AdoMetDC_leader"/>
    <property type="match status" value="1"/>
</dbReference>
<comment type="caution">
    <text evidence="1">The sequence shown here is derived from an EMBL/GenBank/DDBJ whole genome shotgun (WGS) entry which is preliminary data.</text>
</comment>
<dbReference type="EMBL" id="CM035412">
    <property type="protein sequence ID" value="KAH7433194.1"/>
    <property type="molecule type" value="Genomic_DNA"/>
</dbReference>
<dbReference type="OrthoDB" id="1883487at2759"/>
<dbReference type="OMA" id="NAAYSNC"/>
<name>A0A8T2UIN0_CERRI</name>
<organism evidence="1 2">
    <name type="scientific">Ceratopteris richardii</name>
    <name type="common">Triangle waterfern</name>
    <dbReference type="NCBI Taxonomy" id="49495"/>
    <lineage>
        <taxon>Eukaryota</taxon>
        <taxon>Viridiplantae</taxon>
        <taxon>Streptophyta</taxon>
        <taxon>Embryophyta</taxon>
        <taxon>Tracheophyta</taxon>
        <taxon>Polypodiopsida</taxon>
        <taxon>Polypodiidae</taxon>
        <taxon>Polypodiales</taxon>
        <taxon>Pteridineae</taxon>
        <taxon>Pteridaceae</taxon>
        <taxon>Parkerioideae</taxon>
        <taxon>Ceratopteris</taxon>
    </lineage>
</organism>
<dbReference type="InterPro" id="IPR012511">
    <property type="entry name" value="AdoMetDC_leader"/>
</dbReference>
<dbReference type="PANTHER" id="PTHR35727">
    <property type="entry name" value="BNAA05G33520D PROTEIN"/>
    <property type="match status" value="1"/>
</dbReference>
<dbReference type="PANTHER" id="PTHR35727:SF7">
    <property type="entry name" value="S-ADENOSYLMETHIONINE DECARBOXYLASE PROENZYME"/>
    <property type="match status" value="1"/>
</dbReference>
<dbReference type="Proteomes" id="UP000825935">
    <property type="component" value="Chromosome 7"/>
</dbReference>
<gene>
    <name evidence="1" type="ORF">KP509_07G058700</name>
</gene>
<reference evidence="1" key="1">
    <citation type="submission" date="2021-08" db="EMBL/GenBank/DDBJ databases">
        <title>WGS assembly of Ceratopteris richardii.</title>
        <authorList>
            <person name="Marchant D.B."/>
            <person name="Chen G."/>
            <person name="Jenkins J."/>
            <person name="Shu S."/>
            <person name="Leebens-Mack J."/>
            <person name="Grimwood J."/>
            <person name="Schmutz J."/>
            <person name="Soltis P."/>
            <person name="Soltis D."/>
            <person name="Chen Z.-H."/>
        </authorList>
    </citation>
    <scope>NUCLEOTIDE SEQUENCE</scope>
    <source>
        <strain evidence="1">Whitten #5841</strain>
        <tissue evidence="1">Leaf</tissue>
    </source>
</reference>
<protein>
    <submittedName>
        <fullName evidence="1">Uncharacterized protein</fullName>
    </submittedName>
</protein>